<dbReference type="RefSeq" id="WP_179583018.1">
    <property type="nucleotide sequence ID" value="NZ_JACBYR010000001.1"/>
</dbReference>
<dbReference type="PANTHER" id="PTHR11820:SF90">
    <property type="entry name" value="FLUTATHIONE S-TRANSFERASE"/>
    <property type="match status" value="1"/>
</dbReference>
<sequence length="230" mass="25017">MNFVIPQPSIAAIPVEGTDAVFPVRRIWCVGRNFADHAREMGHDPDREPPFFFSKPSDAVVPNGGDLPFPVQTQDLHHEVELVVALGKGGTDINEADALSHVFGYGVGIDMTRRDIQSVAKKMQRPWELAKGFDQSCPVSALKPASEIGHPDAGPIWLKINGEIRQEGDLNQQIWRVEETIAYLSRFVTLEAGDIILNGTPAGVGPCVAGDTLHAHIDGVGDLTVHYVAR</sequence>
<keyword evidence="3" id="KW-0670">Pyruvate</keyword>
<evidence type="ECO:0000313" key="4">
    <source>
        <dbReference type="Proteomes" id="UP000542125"/>
    </source>
</evidence>
<dbReference type="InterPro" id="IPR011234">
    <property type="entry name" value="Fumarylacetoacetase-like_C"/>
</dbReference>
<keyword evidence="3" id="KW-0378">Hydrolase</keyword>
<gene>
    <name evidence="3" type="ORF">FHW18_000464</name>
</gene>
<dbReference type="GO" id="GO:0018773">
    <property type="term" value="F:acetylpyruvate hydrolase activity"/>
    <property type="evidence" value="ECO:0007669"/>
    <property type="project" value="TreeGrafter"/>
</dbReference>
<comment type="caution">
    <text evidence="3">The sequence shown here is derived from an EMBL/GenBank/DDBJ whole genome shotgun (WGS) entry which is preliminary data.</text>
</comment>
<evidence type="ECO:0000259" key="2">
    <source>
        <dbReference type="Pfam" id="PF01557"/>
    </source>
</evidence>
<dbReference type="EMBL" id="JACBYR010000001">
    <property type="protein sequence ID" value="NYE81193.1"/>
    <property type="molecule type" value="Genomic_DNA"/>
</dbReference>
<dbReference type="Proteomes" id="UP000542125">
    <property type="component" value="Unassembled WGS sequence"/>
</dbReference>
<dbReference type="Gene3D" id="3.90.850.10">
    <property type="entry name" value="Fumarylacetoacetase-like, C-terminal domain"/>
    <property type="match status" value="1"/>
</dbReference>
<keyword evidence="1" id="KW-0479">Metal-binding</keyword>
<reference evidence="3 4" key="1">
    <citation type="submission" date="2020-07" db="EMBL/GenBank/DDBJ databases">
        <title>Genomic Encyclopedia of Type Strains, Phase IV (KMG-V): Genome sequencing to study the core and pangenomes of soil and plant-associated prokaryotes.</title>
        <authorList>
            <person name="Whitman W."/>
        </authorList>
    </citation>
    <scope>NUCLEOTIDE SEQUENCE [LARGE SCALE GENOMIC DNA]</scope>
    <source>
        <strain evidence="3 4">SAS40</strain>
    </source>
</reference>
<dbReference type="GO" id="GO:0046872">
    <property type="term" value="F:metal ion binding"/>
    <property type="evidence" value="ECO:0007669"/>
    <property type="project" value="UniProtKB-KW"/>
</dbReference>
<dbReference type="Pfam" id="PF01557">
    <property type="entry name" value="FAA_hydrolase"/>
    <property type="match status" value="1"/>
</dbReference>
<evidence type="ECO:0000256" key="1">
    <source>
        <dbReference type="ARBA" id="ARBA00022723"/>
    </source>
</evidence>
<feature type="domain" description="Fumarylacetoacetase-like C-terminal" evidence="2">
    <location>
        <begin position="27"/>
        <end position="224"/>
    </location>
</feature>
<dbReference type="AlphaFoldDB" id="A0A7Y9LLL2"/>
<proteinExistence type="predicted"/>
<dbReference type="PANTHER" id="PTHR11820">
    <property type="entry name" value="ACYLPYRUVASE"/>
    <property type="match status" value="1"/>
</dbReference>
<organism evidence="3 4">
    <name type="scientific">Pigmentiphaga litoralis</name>
    <dbReference type="NCBI Taxonomy" id="516702"/>
    <lineage>
        <taxon>Bacteria</taxon>
        <taxon>Pseudomonadati</taxon>
        <taxon>Pseudomonadota</taxon>
        <taxon>Betaproteobacteria</taxon>
        <taxon>Burkholderiales</taxon>
        <taxon>Alcaligenaceae</taxon>
        <taxon>Pigmentiphaga</taxon>
    </lineage>
</organism>
<protein>
    <submittedName>
        <fullName evidence="3">Fumarylpyruvate hydrolase</fullName>
        <ecNumber evidence="3">3.7.1.20</ecNumber>
    </submittedName>
</protein>
<dbReference type="SUPFAM" id="SSF56529">
    <property type="entry name" value="FAH"/>
    <property type="match status" value="1"/>
</dbReference>
<dbReference type="InterPro" id="IPR036663">
    <property type="entry name" value="Fumarylacetoacetase_C_sf"/>
</dbReference>
<name>A0A7Y9LLL2_9BURK</name>
<dbReference type="GO" id="GO:0034545">
    <property type="term" value="F:fumarylpyruvate hydrolase activity"/>
    <property type="evidence" value="ECO:0007669"/>
    <property type="project" value="UniProtKB-EC"/>
</dbReference>
<evidence type="ECO:0000313" key="3">
    <source>
        <dbReference type="EMBL" id="NYE81193.1"/>
    </source>
</evidence>
<accession>A0A7Y9LLL2</accession>
<keyword evidence="4" id="KW-1185">Reference proteome</keyword>
<dbReference type="EC" id="3.7.1.20" evidence="3"/>